<dbReference type="EMBL" id="PVZS01000012">
    <property type="protein sequence ID" value="PSC04614.1"/>
    <property type="molecule type" value="Genomic_DNA"/>
</dbReference>
<dbReference type="SUPFAM" id="SSF46689">
    <property type="entry name" value="Homeodomain-like"/>
    <property type="match status" value="1"/>
</dbReference>
<dbReference type="Gene3D" id="1.10.357.10">
    <property type="entry name" value="Tetracycline Repressor, domain 2"/>
    <property type="match status" value="1"/>
</dbReference>
<protein>
    <submittedName>
        <fullName evidence="4">TetR/AcrR family transcriptional regulator</fullName>
    </submittedName>
</protein>
<dbReference type="InterPro" id="IPR050109">
    <property type="entry name" value="HTH-type_TetR-like_transc_reg"/>
</dbReference>
<proteinExistence type="predicted"/>
<organism evidence="4 5">
    <name type="scientific">Alsobacter soli</name>
    <dbReference type="NCBI Taxonomy" id="2109933"/>
    <lineage>
        <taxon>Bacteria</taxon>
        <taxon>Pseudomonadati</taxon>
        <taxon>Pseudomonadota</taxon>
        <taxon>Alphaproteobacteria</taxon>
        <taxon>Hyphomicrobiales</taxon>
        <taxon>Alsobacteraceae</taxon>
        <taxon>Alsobacter</taxon>
    </lineage>
</organism>
<dbReference type="PROSITE" id="PS50977">
    <property type="entry name" value="HTH_TETR_2"/>
    <property type="match status" value="1"/>
</dbReference>
<name>A0A2T1HSI8_9HYPH</name>
<gene>
    <name evidence="4" type="ORF">SLNSH_12610</name>
</gene>
<accession>A0A2T1HSI8</accession>
<dbReference type="GO" id="GO:0000976">
    <property type="term" value="F:transcription cis-regulatory region binding"/>
    <property type="evidence" value="ECO:0007669"/>
    <property type="project" value="TreeGrafter"/>
</dbReference>
<dbReference type="PANTHER" id="PTHR30055">
    <property type="entry name" value="HTH-TYPE TRANSCRIPTIONAL REGULATOR RUTR"/>
    <property type="match status" value="1"/>
</dbReference>
<dbReference type="Proteomes" id="UP000239772">
    <property type="component" value="Unassembled WGS sequence"/>
</dbReference>
<evidence type="ECO:0000313" key="5">
    <source>
        <dbReference type="Proteomes" id="UP000239772"/>
    </source>
</evidence>
<dbReference type="InterPro" id="IPR001647">
    <property type="entry name" value="HTH_TetR"/>
</dbReference>
<keyword evidence="5" id="KW-1185">Reference proteome</keyword>
<feature type="DNA-binding region" description="H-T-H motif" evidence="2">
    <location>
        <begin position="57"/>
        <end position="76"/>
    </location>
</feature>
<dbReference type="GO" id="GO:0003700">
    <property type="term" value="F:DNA-binding transcription factor activity"/>
    <property type="evidence" value="ECO:0007669"/>
    <property type="project" value="TreeGrafter"/>
</dbReference>
<sequence>MVFSIHYCMVLGRSKGTAMAKLGKQPASPTGTERLGRADWVAAARSALVEQGVAAVKVDVLARAMGVSRGSFYWHFKSREDLLAALLEDWRLSAISPFVAAIASRPGQPQIQLLRFSEVWLDEQRYDPRYDAALRDWARSSPEVDARVREVDDERVALLRGLFAAIGYEALEAEVRARILYYHQVGYYALHIVESASFRRKLLPVYFRVLAGFPVPAGLEQSGEKSEVGTEGRD</sequence>
<dbReference type="PRINTS" id="PR00455">
    <property type="entry name" value="HTHTETR"/>
</dbReference>
<comment type="caution">
    <text evidence="4">The sequence shown here is derived from an EMBL/GenBank/DDBJ whole genome shotgun (WGS) entry which is preliminary data.</text>
</comment>
<evidence type="ECO:0000259" key="3">
    <source>
        <dbReference type="PROSITE" id="PS50977"/>
    </source>
</evidence>
<dbReference type="Pfam" id="PF00440">
    <property type="entry name" value="TetR_N"/>
    <property type="match status" value="1"/>
</dbReference>
<evidence type="ECO:0000256" key="2">
    <source>
        <dbReference type="PROSITE-ProRule" id="PRU00335"/>
    </source>
</evidence>
<evidence type="ECO:0000256" key="1">
    <source>
        <dbReference type="ARBA" id="ARBA00023125"/>
    </source>
</evidence>
<reference evidence="5" key="1">
    <citation type="submission" date="2018-03" db="EMBL/GenBank/DDBJ databases">
        <authorList>
            <person name="Sun L."/>
            <person name="Liu H."/>
            <person name="Chen W."/>
            <person name="Huang K."/>
            <person name="Liu W."/>
            <person name="Gao X."/>
        </authorList>
    </citation>
    <scope>NUCLEOTIDE SEQUENCE [LARGE SCALE GENOMIC DNA]</scope>
    <source>
        <strain evidence="5">SH9</strain>
    </source>
</reference>
<dbReference type="InterPro" id="IPR009057">
    <property type="entry name" value="Homeodomain-like_sf"/>
</dbReference>
<keyword evidence="1 2" id="KW-0238">DNA-binding</keyword>
<dbReference type="AlphaFoldDB" id="A0A2T1HSI8"/>
<dbReference type="PANTHER" id="PTHR30055:SF239">
    <property type="entry name" value="TRANSCRIPTIONAL REGULATORY PROTEIN"/>
    <property type="match status" value="1"/>
</dbReference>
<feature type="domain" description="HTH tetR-type" evidence="3">
    <location>
        <begin position="34"/>
        <end position="94"/>
    </location>
</feature>
<evidence type="ECO:0000313" key="4">
    <source>
        <dbReference type="EMBL" id="PSC04614.1"/>
    </source>
</evidence>